<dbReference type="SUPFAM" id="SSF46785">
    <property type="entry name" value="Winged helix' DNA-binding domain"/>
    <property type="match status" value="1"/>
</dbReference>
<accession>A0A7C9M3K4</accession>
<reference evidence="1 2" key="1">
    <citation type="submission" date="2019-12" db="EMBL/GenBank/DDBJ databases">
        <title>Deinococcus sp. HMF7620 Genome sequencing and assembly.</title>
        <authorList>
            <person name="Kang H."/>
            <person name="Kim H."/>
            <person name="Joh K."/>
        </authorList>
    </citation>
    <scope>NUCLEOTIDE SEQUENCE [LARGE SCALE GENOMIC DNA]</scope>
    <source>
        <strain evidence="1 2">HMF7620</strain>
    </source>
</reference>
<evidence type="ECO:0000313" key="1">
    <source>
        <dbReference type="EMBL" id="MVN85165.1"/>
    </source>
</evidence>
<gene>
    <name evidence="1" type="ORF">GO986_00060</name>
</gene>
<keyword evidence="2" id="KW-1185">Reference proteome</keyword>
<dbReference type="AlphaFoldDB" id="A0A7C9M3K4"/>
<organism evidence="1 2">
    <name type="scientific">Deinococcus arboris</name>
    <dbReference type="NCBI Taxonomy" id="2682977"/>
    <lineage>
        <taxon>Bacteria</taxon>
        <taxon>Thermotogati</taxon>
        <taxon>Deinococcota</taxon>
        <taxon>Deinococci</taxon>
        <taxon>Deinococcales</taxon>
        <taxon>Deinococcaceae</taxon>
        <taxon>Deinococcus</taxon>
    </lineage>
</organism>
<dbReference type="EMBL" id="WQLB01000001">
    <property type="protein sequence ID" value="MVN85165.1"/>
    <property type="molecule type" value="Genomic_DNA"/>
</dbReference>
<dbReference type="RefSeq" id="WP_157457195.1">
    <property type="nucleotide sequence ID" value="NZ_WQLB01000001.1"/>
</dbReference>
<comment type="caution">
    <text evidence="1">The sequence shown here is derived from an EMBL/GenBank/DDBJ whole genome shotgun (WGS) entry which is preliminary data.</text>
</comment>
<name>A0A7C9M3K4_9DEIO</name>
<evidence type="ECO:0000313" key="2">
    <source>
        <dbReference type="Proteomes" id="UP000483286"/>
    </source>
</evidence>
<evidence type="ECO:0008006" key="3">
    <source>
        <dbReference type="Google" id="ProtNLM"/>
    </source>
</evidence>
<dbReference type="Proteomes" id="UP000483286">
    <property type="component" value="Unassembled WGS sequence"/>
</dbReference>
<sequence length="107" mass="11470">MSRGPGRVQRSILGMLAGGLLDAHTLALHAGASEASTRRALRGLAAAGQVTCLGYGRHGQRWGLPGDVAAARQTWTALWSEDRQLVTARLLGQRSMRSLRRVLIDAL</sequence>
<protein>
    <recommendedName>
        <fullName evidence="3">HTH iclR-type domain-containing protein</fullName>
    </recommendedName>
</protein>
<dbReference type="InterPro" id="IPR036390">
    <property type="entry name" value="WH_DNA-bd_sf"/>
</dbReference>
<proteinExistence type="predicted"/>